<protein>
    <recommendedName>
        <fullName evidence="1">ABC-three component systems C-terminal domain-containing protein</fullName>
    </recommendedName>
</protein>
<evidence type="ECO:0000259" key="1">
    <source>
        <dbReference type="Pfam" id="PF20282"/>
    </source>
</evidence>
<feature type="domain" description="ABC-three component systems C-terminal" evidence="1">
    <location>
        <begin position="234"/>
        <end position="362"/>
    </location>
</feature>
<organism evidence="2 3">
    <name type="scientific">Accumulibacter regalis</name>
    <dbReference type="NCBI Taxonomy" id="522306"/>
    <lineage>
        <taxon>Bacteria</taxon>
        <taxon>Pseudomonadati</taxon>
        <taxon>Pseudomonadota</taxon>
        <taxon>Betaproteobacteria</taxon>
        <taxon>Candidatus Accumulibacter</taxon>
    </lineage>
</organism>
<comment type="caution">
    <text evidence="2">The sequence shown here is derived from an EMBL/GenBank/DDBJ whole genome shotgun (WGS) entry which is preliminary data.</text>
</comment>
<dbReference type="Proteomes" id="UP000022141">
    <property type="component" value="Unassembled WGS sequence"/>
</dbReference>
<sequence length="368" mass="42063">MNKDDLDALEQPGQQVPLTPEEILMGPSIDPKERVRLYDEDTFEEFILEWAFFCLQKPGNYVSARRFGGAGDLGRDIVGYLELPLKASRFDIFQCKHYKAPIAPSDIWLEFAKLCVFTYQKRFPVPRHYFLVAPQDVGPSLGSLIDEPEKLRAEIQARWDTKCAKSISKGNTYSLEGDLLAHVQTFPFEIIRCKPIHEVIQEFSNCGRYAGRFGGGLKGFPPDELPPDSILTTETRYVEQLLAAYSDETGQNFHVVGDLSGSKYEADLHRQRERFYSAETLRRFARDNQPSVAPYEDIAAQMYYGVIDCVLKNFPSGYQRMLETMTTSAKIVISNHPLRSYLKPQSKQGICHQLANDDRVHWVDEEEK</sequence>
<evidence type="ECO:0000313" key="3">
    <source>
        <dbReference type="Proteomes" id="UP000022141"/>
    </source>
</evidence>
<dbReference type="AlphaFoldDB" id="A0A011QNE4"/>
<gene>
    <name evidence="2" type="ORF">AW11_00734</name>
</gene>
<evidence type="ECO:0000313" key="2">
    <source>
        <dbReference type="EMBL" id="EXI90540.1"/>
    </source>
</evidence>
<dbReference type="InterPro" id="IPR046914">
    <property type="entry name" value="ABC-3C_CTD6"/>
</dbReference>
<dbReference type="eggNOG" id="ENOG502Z9QP">
    <property type="taxonomic scope" value="Bacteria"/>
</dbReference>
<proteinExistence type="predicted"/>
<dbReference type="EMBL" id="JEMY01000005">
    <property type="protein sequence ID" value="EXI90540.1"/>
    <property type="molecule type" value="Genomic_DNA"/>
</dbReference>
<dbReference type="Pfam" id="PF20282">
    <property type="entry name" value="CTD6"/>
    <property type="match status" value="1"/>
</dbReference>
<keyword evidence="3" id="KW-1185">Reference proteome</keyword>
<dbReference type="STRING" id="1454004.AW11_00734"/>
<accession>A0A011QNE4</accession>
<name>A0A011QNE4_ACCRE</name>
<reference evidence="2" key="1">
    <citation type="submission" date="2014-02" db="EMBL/GenBank/DDBJ databases">
        <title>Expanding our view of genomic diversity in Candidatus Accumulibacter clades.</title>
        <authorList>
            <person name="Skennerton C.T."/>
            <person name="Barr J.J."/>
            <person name="Slater F.R."/>
            <person name="Bond P.L."/>
            <person name="Tyson G.W."/>
        </authorList>
    </citation>
    <scope>NUCLEOTIDE SEQUENCE [LARGE SCALE GENOMIC DNA]</scope>
</reference>